<dbReference type="InterPro" id="IPR010870">
    <property type="entry name" value="Porin_O/P"/>
</dbReference>
<dbReference type="EMBL" id="CADCTA010000094">
    <property type="protein sequence ID" value="CAA9260103.1"/>
    <property type="molecule type" value="Genomic_DNA"/>
</dbReference>
<evidence type="ECO:0000313" key="3">
    <source>
        <dbReference type="EMBL" id="CAA9260103.1"/>
    </source>
</evidence>
<reference evidence="3" key="1">
    <citation type="submission" date="2020-02" db="EMBL/GenBank/DDBJ databases">
        <authorList>
            <person name="Meier V. D."/>
        </authorList>
    </citation>
    <scope>NUCLEOTIDE SEQUENCE</scope>
    <source>
        <strain evidence="3">AVDCRST_MAG42</strain>
    </source>
</reference>
<feature type="signal peptide" evidence="2">
    <location>
        <begin position="1"/>
        <end position="27"/>
    </location>
</feature>
<dbReference type="Gene3D" id="2.40.160.10">
    <property type="entry name" value="Porin"/>
    <property type="match status" value="1"/>
</dbReference>
<evidence type="ECO:0008006" key="4">
    <source>
        <dbReference type="Google" id="ProtNLM"/>
    </source>
</evidence>
<feature type="region of interest" description="Disordered" evidence="1">
    <location>
        <begin position="54"/>
        <end position="81"/>
    </location>
</feature>
<protein>
    <recommendedName>
        <fullName evidence="4">Phosphate-specific outer membrane porin OprP Pyrophosphate-specific outer membrane porin OprO</fullName>
    </recommendedName>
</protein>
<dbReference type="CDD" id="cd14686">
    <property type="entry name" value="bZIP"/>
    <property type="match status" value="1"/>
</dbReference>
<dbReference type="AlphaFoldDB" id="A0A6J4ITW3"/>
<evidence type="ECO:0000256" key="1">
    <source>
        <dbReference type="SAM" id="MobiDB-lite"/>
    </source>
</evidence>
<name>A0A6J4ITW3_9BACT</name>
<gene>
    <name evidence="3" type="ORF">AVDCRST_MAG42-2663</name>
</gene>
<accession>A0A6J4ITW3</accession>
<evidence type="ECO:0000256" key="2">
    <source>
        <dbReference type="SAM" id="SignalP"/>
    </source>
</evidence>
<feature type="chain" id="PRO_5027066853" description="Phosphate-specific outer membrane porin OprP Pyrophosphate-specific outer membrane porin OprO" evidence="2">
    <location>
        <begin position="28"/>
        <end position="476"/>
    </location>
</feature>
<dbReference type="Pfam" id="PF07396">
    <property type="entry name" value="Porin_O_P"/>
    <property type="match status" value="1"/>
</dbReference>
<dbReference type="SUPFAM" id="SSF56935">
    <property type="entry name" value="Porins"/>
    <property type="match status" value="1"/>
</dbReference>
<dbReference type="InterPro" id="IPR023614">
    <property type="entry name" value="Porin_dom_sf"/>
</dbReference>
<proteinExistence type="predicted"/>
<feature type="compositionally biased region" description="Low complexity" evidence="1">
    <location>
        <begin position="64"/>
        <end position="75"/>
    </location>
</feature>
<sequence>MKQEFRGRAAAVFAAVSCAFIATPARAQTDAERLEKLERAVQLLQQRNAELEQEVRGLKQQRSAPAPAVAESAPKPADDGKAVVEKSAAKEEKPKVYATAGASEFKLTLAGFIQGQFDGGDVFAFEGRFGVGTGEIKDRFRLRRARIGVSGEYTDLFDFKLEGEFTQSDVGLTVRDAQGRTLGSNASRTAFGATDLFANWRTFDEFNVKVGQFKAPFGLEQLTSDTKLFTPERSLVTTALTPERQIGVQVWGKPLASVLPAQKDLLTYYAGAFNGTGRNITVNDNNEFMYVARLEVQAMKTKILNQESTLKLGANGVTSRDETGTSISSALLENSDGSLSAYNLPSRGTREGYGFDAALHVGPFDLIGEYISENVRPRGPEPRFSDFTADGYYVQGSYFVLPKRLQLVTRWETFDPGQAANDDIDSVVAGVNYYLKGDDIKLLAAYVHTWSDFRDANEGFGKAEFDEVIVRLQVMF</sequence>
<keyword evidence="2" id="KW-0732">Signal</keyword>
<organism evidence="3">
    <name type="scientific">uncultured Chthoniobacterales bacterium</name>
    <dbReference type="NCBI Taxonomy" id="1836801"/>
    <lineage>
        <taxon>Bacteria</taxon>
        <taxon>Pseudomonadati</taxon>
        <taxon>Verrucomicrobiota</taxon>
        <taxon>Spartobacteria</taxon>
        <taxon>Chthoniobacterales</taxon>
        <taxon>environmental samples</taxon>
    </lineage>
</organism>